<evidence type="ECO:0000256" key="14">
    <source>
        <dbReference type="SAM" id="Phobius"/>
    </source>
</evidence>
<evidence type="ECO:0000259" key="15">
    <source>
        <dbReference type="PROSITE" id="PS50109"/>
    </source>
</evidence>
<feature type="transmembrane region" description="Helical" evidence="14">
    <location>
        <begin position="555"/>
        <end position="575"/>
    </location>
</feature>
<dbReference type="SMART" id="SM00388">
    <property type="entry name" value="HisKA"/>
    <property type="match status" value="1"/>
</dbReference>
<feature type="transmembrane region" description="Helical" evidence="14">
    <location>
        <begin position="12"/>
        <end position="35"/>
    </location>
</feature>
<dbReference type="InterPro" id="IPR003661">
    <property type="entry name" value="HisK_dim/P_dom"/>
</dbReference>
<keyword evidence="13 14" id="KW-0472">Membrane</keyword>
<dbReference type="Gene3D" id="3.30.565.10">
    <property type="entry name" value="Histidine kinase-like ATPase, C-terminal domain"/>
    <property type="match status" value="1"/>
</dbReference>
<dbReference type="CDD" id="cd00082">
    <property type="entry name" value="HisKA"/>
    <property type="match status" value="1"/>
</dbReference>
<dbReference type="InterPro" id="IPR050398">
    <property type="entry name" value="HssS/ArlS-like"/>
</dbReference>
<reference evidence="16" key="2">
    <citation type="submission" date="2021-04" db="EMBL/GenBank/DDBJ databases">
        <authorList>
            <person name="Gilroy R."/>
        </authorList>
    </citation>
    <scope>NUCLEOTIDE SEQUENCE</scope>
    <source>
        <strain evidence="16">CHK195-6426</strain>
    </source>
</reference>
<feature type="transmembrane region" description="Helical" evidence="14">
    <location>
        <begin position="403"/>
        <end position="424"/>
    </location>
</feature>
<dbReference type="EC" id="2.7.13.3" evidence="3"/>
<feature type="transmembrane region" description="Helical" evidence="14">
    <location>
        <begin position="497"/>
        <end position="516"/>
    </location>
</feature>
<dbReference type="InterPro" id="IPR003594">
    <property type="entry name" value="HATPase_dom"/>
</dbReference>
<evidence type="ECO:0000256" key="7">
    <source>
        <dbReference type="ARBA" id="ARBA00022692"/>
    </source>
</evidence>
<keyword evidence="7 14" id="KW-0812">Transmembrane</keyword>
<evidence type="ECO:0000256" key="6">
    <source>
        <dbReference type="ARBA" id="ARBA00022679"/>
    </source>
</evidence>
<keyword evidence="5" id="KW-0597">Phosphoprotein</keyword>
<comment type="subcellular location">
    <subcellularLocation>
        <location evidence="2">Cell membrane</location>
        <topology evidence="2">Multi-pass membrane protein</topology>
    </subcellularLocation>
</comment>
<protein>
    <recommendedName>
        <fullName evidence="3">histidine kinase</fullName>
        <ecNumber evidence="3">2.7.13.3</ecNumber>
    </recommendedName>
</protein>
<dbReference type="GO" id="GO:0005886">
    <property type="term" value="C:plasma membrane"/>
    <property type="evidence" value="ECO:0007669"/>
    <property type="project" value="UniProtKB-SubCell"/>
</dbReference>
<dbReference type="SUPFAM" id="SSF55874">
    <property type="entry name" value="ATPase domain of HSP90 chaperone/DNA topoisomerase II/histidine kinase"/>
    <property type="match status" value="1"/>
</dbReference>
<evidence type="ECO:0000256" key="1">
    <source>
        <dbReference type="ARBA" id="ARBA00000085"/>
    </source>
</evidence>
<dbReference type="Pfam" id="PF00512">
    <property type="entry name" value="HisKA"/>
    <property type="match status" value="1"/>
</dbReference>
<dbReference type="GO" id="GO:0000155">
    <property type="term" value="F:phosphorelay sensor kinase activity"/>
    <property type="evidence" value="ECO:0007669"/>
    <property type="project" value="InterPro"/>
</dbReference>
<keyword evidence="6" id="KW-0808">Transferase</keyword>
<dbReference type="Gene3D" id="1.10.287.130">
    <property type="match status" value="1"/>
</dbReference>
<gene>
    <name evidence="16" type="ORF">H9742_00980</name>
</gene>
<evidence type="ECO:0000256" key="10">
    <source>
        <dbReference type="ARBA" id="ARBA00022840"/>
    </source>
</evidence>
<proteinExistence type="predicted"/>
<keyword evidence="9 16" id="KW-0418">Kinase</keyword>
<keyword evidence="12" id="KW-0902">Two-component regulatory system</keyword>
<evidence type="ECO:0000256" key="8">
    <source>
        <dbReference type="ARBA" id="ARBA00022741"/>
    </source>
</evidence>
<keyword evidence="8" id="KW-0547">Nucleotide-binding</keyword>
<dbReference type="SUPFAM" id="SSF47384">
    <property type="entry name" value="Homodimeric domain of signal transducing histidine kinase"/>
    <property type="match status" value="1"/>
</dbReference>
<evidence type="ECO:0000313" key="16">
    <source>
        <dbReference type="EMBL" id="HIW80096.1"/>
    </source>
</evidence>
<feature type="transmembrane region" description="Helical" evidence="14">
    <location>
        <begin position="445"/>
        <end position="464"/>
    </location>
</feature>
<dbReference type="InterPro" id="IPR036097">
    <property type="entry name" value="HisK_dim/P_sf"/>
</dbReference>
<evidence type="ECO:0000256" key="3">
    <source>
        <dbReference type="ARBA" id="ARBA00012438"/>
    </source>
</evidence>
<feature type="transmembrane region" description="Helical" evidence="14">
    <location>
        <begin position="581"/>
        <end position="601"/>
    </location>
</feature>
<dbReference type="Pfam" id="PF02518">
    <property type="entry name" value="HATPase_c"/>
    <property type="match status" value="1"/>
</dbReference>
<comment type="catalytic activity">
    <reaction evidence="1">
        <text>ATP + protein L-histidine = ADP + protein N-phospho-L-histidine.</text>
        <dbReference type="EC" id="2.7.13.3"/>
    </reaction>
</comment>
<dbReference type="SMART" id="SM00387">
    <property type="entry name" value="HATPase_c"/>
    <property type="match status" value="1"/>
</dbReference>
<dbReference type="PROSITE" id="PS50109">
    <property type="entry name" value="HIS_KIN"/>
    <property type="match status" value="1"/>
</dbReference>
<name>A0A9D1R4Q6_9FIRM</name>
<evidence type="ECO:0000313" key="17">
    <source>
        <dbReference type="Proteomes" id="UP000824265"/>
    </source>
</evidence>
<dbReference type="PANTHER" id="PTHR45528:SF1">
    <property type="entry name" value="SENSOR HISTIDINE KINASE CPXA"/>
    <property type="match status" value="1"/>
</dbReference>
<evidence type="ECO:0000256" key="11">
    <source>
        <dbReference type="ARBA" id="ARBA00022989"/>
    </source>
</evidence>
<dbReference type="AlphaFoldDB" id="A0A9D1R4Q6"/>
<feature type="domain" description="Histidine kinase" evidence="15">
    <location>
        <begin position="669"/>
        <end position="883"/>
    </location>
</feature>
<dbReference type="InterPro" id="IPR036890">
    <property type="entry name" value="HATPase_C_sf"/>
</dbReference>
<evidence type="ECO:0000256" key="13">
    <source>
        <dbReference type="ARBA" id="ARBA00023136"/>
    </source>
</evidence>
<reference evidence="16" key="1">
    <citation type="journal article" date="2021" name="PeerJ">
        <title>Extensive microbial diversity within the chicken gut microbiome revealed by metagenomics and culture.</title>
        <authorList>
            <person name="Gilroy R."/>
            <person name="Ravi A."/>
            <person name="Getino M."/>
            <person name="Pursley I."/>
            <person name="Horton D.L."/>
            <person name="Alikhan N.F."/>
            <person name="Baker D."/>
            <person name="Gharbi K."/>
            <person name="Hall N."/>
            <person name="Watson M."/>
            <person name="Adriaenssens E.M."/>
            <person name="Foster-Nyarko E."/>
            <person name="Jarju S."/>
            <person name="Secka A."/>
            <person name="Antonio M."/>
            <person name="Oren A."/>
            <person name="Chaudhuri R.R."/>
            <person name="La Ragione R."/>
            <person name="Hildebrand F."/>
            <person name="Pallen M.J."/>
        </authorList>
    </citation>
    <scope>NUCLEOTIDE SEQUENCE</scope>
    <source>
        <strain evidence="16">CHK195-6426</strain>
    </source>
</reference>
<dbReference type="EMBL" id="DXGH01000004">
    <property type="protein sequence ID" value="HIW80096.1"/>
    <property type="molecule type" value="Genomic_DNA"/>
</dbReference>
<accession>A0A9D1R4Q6</accession>
<keyword evidence="10" id="KW-0067">ATP-binding</keyword>
<dbReference type="InterPro" id="IPR005467">
    <property type="entry name" value="His_kinase_dom"/>
</dbReference>
<keyword evidence="11 14" id="KW-1133">Transmembrane helix</keyword>
<keyword evidence="4" id="KW-1003">Cell membrane</keyword>
<dbReference type="GO" id="GO:0005524">
    <property type="term" value="F:ATP binding"/>
    <property type="evidence" value="ECO:0007669"/>
    <property type="project" value="UniProtKB-KW"/>
</dbReference>
<dbReference type="Proteomes" id="UP000824265">
    <property type="component" value="Unassembled WGS sequence"/>
</dbReference>
<evidence type="ECO:0000256" key="5">
    <source>
        <dbReference type="ARBA" id="ARBA00022553"/>
    </source>
</evidence>
<evidence type="ECO:0000256" key="2">
    <source>
        <dbReference type="ARBA" id="ARBA00004651"/>
    </source>
</evidence>
<sequence length="889" mass="101321">MKKPTFKRLGLELIQHLMAMGIMIAIAGILFHSFLTVESLHGVKTYQIDPFYTEPVFEDSEVYQDIFRTAVSDVMRLAAIKSQLETDGEFDPGKEVDVTAFAEKRGLGNDCAITAVYELEDLIKWGRNGVEYNNRVMSMSDFLNYFGQVVSAENFALDENGQLYFRGFYTGRAEVVDWDAEMPEMRAEEEVAAIEEALGEYTTEQLEDMAFSYIMAEYPDEISVSREDDGSLNVYFPLLVCRYETVDGERQLISYADNWVDYMKLQANLTEAIETLTAEYQQYQACNALYQEGNTNLMYMVRMTVDEVTRTYTNVSQLMEKPDSEVTEYFSEYRRYLIYYPDSLEFTGNTVLSEDEIHQYIQEYAYAYPETTHIWIGVDNTYAVSGDAFYNAHSAFDRIVPNIGVITAAIIVQALVWLSLWVYLTATAGVGMDETGNRVKYLNGIDHVWTELWVILGILVWYAALWGRDQLLEIADSVFADYARLSGGFMLYEYGCFGAYGICVSVFFSLIWYSLARRLRCGNFWRDSLLCRLLTCCRNFVKFIFRHKNSAVSTLIPYNLFLFANFAAVILVYMLQEHKMLAAGVIFLAVILDVAIGMLLFRDNGEQIEIVEGINRIRDGEVDFKLDVSSLHGANKEMADAVNNIGEGIRKAVKTSMKDEQMKTDLITNVSHDIKTPLTSIINYVDLLKRLKIEEEPAKSYINILESKSQRLKQLTDDLVEASKISSGSIVLNKERLDLTELLHQSIGEFSEKLEDKQLEIVFSGGEQPANIYADSRRMWRVIENLFHNICKYAMKGTRVYLDLTVENGRVCTAIKNISESRMNISPEELTERFIRGDESRSEEGSGLGLSIAKSLVQLQGGEFTIYLDGDLFKVVIEFPEYAGNLQET</sequence>
<comment type="caution">
    <text evidence="16">The sequence shown here is derived from an EMBL/GenBank/DDBJ whole genome shotgun (WGS) entry which is preliminary data.</text>
</comment>
<organism evidence="16 17">
    <name type="scientific">Candidatus Acetatifactor stercoripullorum</name>
    <dbReference type="NCBI Taxonomy" id="2838414"/>
    <lineage>
        <taxon>Bacteria</taxon>
        <taxon>Bacillati</taxon>
        <taxon>Bacillota</taxon>
        <taxon>Clostridia</taxon>
        <taxon>Lachnospirales</taxon>
        <taxon>Lachnospiraceae</taxon>
        <taxon>Acetatifactor</taxon>
    </lineage>
</organism>
<dbReference type="PANTHER" id="PTHR45528">
    <property type="entry name" value="SENSOR HISTIDINE KINASE CPXA"/>
    <property type="match status" value="1"/>
</dbReference>
<evidence type="ECO:0000256" key="4">
    <source>
        <dbReference type="ARBA" id="ARBA00022475"/>
    </source>
</evidence>
<evidence type="ECO:0000256" key="12">
    <source>
        <dbReference type="ARBA" id="ARBA00023012"/>
    </source>
</evidence>
<evidence type="ECO:0000256" key="9">
    <source>
        <dbReference type="ARBA" id="ARBA00022777"/>
    </source>
</evidence>